<name>A0A1I6G2R5_9RHOB</name>
<dbReference type="RefSeq" id="WP_090197121.1">
    <property type="nucleotide sequence ID" value="NZ_FOYP01000001.1"/>
</dbReference>
<feature type="signal peptide" evidence="1">
    <location>
        <begin position="1"/>
        <end position="19"/>
    </location>
</feature>
<protein>
    <submittedName>
        <fullName evidence="2">Uncharacterized protein</fullName>
    </submittedName>
</protein>
<reference evidence="3" key="1">
    <citation type="submission" date="2016-10" db="EMBL/GenBank/DDBJ databases">
        <authorList>
            <person name="Varghese N."/>
            <person name="Submissions S."/>
        </authorList>
    </citation>
    <scope>NUCLEOTIDE SEQUENCE [LARGE SCALE GENOMIC DNA]</scope>
    <source>
        <strain evidence="3">DSM 26879</strain>
    </source>
</reference>
<accession>A0A1I6G2R5</accession>
<evidence type="ECO:0000313" key="2">
    <source>
        <dbReference type="EMBL" id="SFR36484.1"/>
    </source>
</evidence>
<proteinExistence type="predicted"/>
<evidence type="ECO:0000313" key="3">
    <source>
        <dbReference type="Proteomes" id="UP000199478"/>
    </source>
</evidence>
<dbReference type="STRING" id="390270.SAMN04488005_0978"/>
<dbReference type="EMBL" id="FOYP01000001">
    <property type="protein sequence ID" value="SFR36484.1"/>
    <property type="molecule type" value="Genomic_DNA"/>
</dbReference>
<dbReference type="PROSITE" id="PS51257">
    <property type="entry name" value="PROKAR_LIPOPROTEIN"/>
    <property type="match status" value="1"/>
</dbReference>
<dbReference type="Proteomes" id="UP000199478">
    <property type="component" value="Unassembled WGS sequence"/>
</dbReference>
<organism evidence="2 3">
    <name type="scientific">Yoonia tamlensis</name>
    <dbReference type="NCBI Taxonomy" id="390270"/>
    <lineage>
        <taxon>Bacteria</taxon>
        <taxon>Pseudomonadati</taxon>
        <taxon>Pseudomonadota</taxon>
        <taxon>Alphaproteobacteria</taxon>
        <taxon>Rhodobacterales</taxon>
        <taxon>Paracoccaceae</taxon>
        <taxon>Yoonia</taxon>
    </lineage>
</organism>
<feature type="chain" id="PRO_5011527606" evidence="1">
    <location>
        <begin position="20"/>
        <end position="64"/>
    </location>
</feature>
<sequence>MNKCLMFALVGAVALSACSTEKVVDNSVDGTLFVGRAAVKGVVGVGKLAVRGTGAAVNAATGGG</sequence>
<dbReference type="OrthoDB" id="7726887at2"/>
<dbReference type="AlphaFoldDB" id="A0A1I6G2R5"/>
<keyword evidence="3" id="KW-1185">Reference proteome</keyword>
<gene>
    <name evidence="2" type="ORF">SAMN04488005_0978</name>
</gene>
<evidence type="ECO:0000256" key="1">
    <source>
        <dbReference type="SAM" id="SignalP"/>
    </source>
</evidence>
<keyword evidence="1" id="KW-0732">Signal</keyword>